<dbReference type="KEGG" id="cher:DK880_00951"/>
<organism evidence="3 4">
    <name type="scientific">Candidatus Cardinium hertigii</name>
    <dbReference type="NCBI Taxonomy" id="247481"/>
    <lineage>
        <taxon>Bacteria</taxon>
        <taxon>Pseudomonadati</taxon>
        <taxon>Bacteroidota</taxon>
        <taxon>Cytophagia</taxon>
        <taxon>Cytophagales</taxon>
        <taxon>Amoebophilaceae</taxon>
        <taxon>Candidatus Cardinium</taxon>
    </lineage>
</organism>
<accession>A0A2Z3L9R0</accession>
<sequence length="252" mass="28014" precursor="true">MLYLRVLCCCFLTHTLIGSIAVLGNTTPPIENTTPPIGNATKTEPSAQETDTEATEVPLVKTVPKNAMESLQSLFIPQTIQTALYSPLLQHIGIRLNYLGLLCCIGEKKGYYEGGVDVYCRGNIACALDMGYARYSKDTSTPPTKHTVQQGYATGLLQYVMQPNPITHAYVGIGYGQQFVNKVHWAKLILGSECKLFRRMPALYGGMQLGLTFPWSQHSAQPIDMPGHIILHGINLGLTFYLKWNWTFLEKR</sequence>
<proteinExistence type="predicted"/>
<protein>
    <recommendedName>
        <fullName evidence="5">DUF3575 domain-containing protein</fullName>
    </recommendedName>
</protein>
<evidence type="ECO:0008006" key="5">
    <source>
        <dbReference type="Google" id="ProtNLM"/>
    </source>
</evidence>
<reference evidence="3 4" key="1">
    <citation type="submission" date="2018-05" db="EMBL/GenBank/DDBJ databases">
        <title>Candidatus Cardinium hertigii Genome Assembly.</title>
        <authorList>
            <person name="Showmaker K.C."/>
            <person name="Walden K.O."/>
            <person name="Fields C.J."/>
            <person name="Lambert K.N."/>
            <person name="Hudson M.E."/>
        </authorList>
    </citation>
    <scope>NUCLEOTIDE SEQUENCE [LARGE SCALE GENOMIC DNA]</scope>
    <source>
        <strain evidence="4">cHgTN10</strain>
    </source>
</reference>
<dbReference type="Proteomes" id="UP000245872">
    <property type="component" value="Chromosome"/>
</dbReference>
<feature type="region of interest" description="Disordered" evidence="1">
    <location>
        <begin position="31"/>
        <end position="54"/>
    </location>
</feature>
<name>A0A2Z3L9R0_9BACT</name>
<feature type="chain" id="PRO_5016325314" description="DUF3575 domain-containing protein" evidence="2">
    <location>
        <begin position="22"/>
        <end position="252"/>
    </location>
</feature>
<feature type="compositionally biased region" description="Polar residues" evidence="1">
    <location>
        <begin position="40"/>
        <end position="49"/>
    </location>
</feature>
<dbReference type="AlphaFoldDB" id="A0A2Z3L9R0"/>
<dbReference type="EMBL" id="CP029619">
    <property type="protein sequence ID" value="AWN82248.1"/>
    <property type="molecule type" value="Genomic_DNA"/>
</dbReference>
<keyword evidence="2" id="KW-0732">Signal</keyword>
<evidence type="ECO:0000256" key="2">
    <source>
        <dbReference type="SAM" id="SignalP"/>
    </source>
</evidence>
<evidence type="ECO:0000256" key="1">
    <source>
        <dbReference type="SAM" id="MobiDB-lite"/>
    </source>
</evidence>
<evidence type="ECO:0000313" key="4">
    <source>
        <dbReference type="Proteomes" id="UP000245872"/>
    </source>
</evidence>
<keyword evidence="4" id="KW-1185">Reference proteome</keyword>
<feature type="signal peptide" evidence="2">
    <location>
        <begin position="1"/>
        <end position="21"/>
    </location>
</feature>
<gene>
    <name evidence="3" type="ORF">DK880_00951</name>
</gene>
<evidence type="ECO:0000313" key="3">
    <source>
        <dbReference type="EMBL" id="AWN82248.1"/>
    </source>
</evidence>